<name>A0A8S1JYN3_9CILI</name>
<organism evidence="1 2">
    <name type="scientific">Paramecium sonneborni</name>
    <dbReference type="NCBI Taxonomy" id="65129"/>
    <lineage>
        <taxon>Eukaryota</taxon>
        <taxon>Sar</taxon>
        <taxon>Alveolata</taxon>
        <taxon>Ciliophora</taxon>
        <taxon>Intramacronucleata</taxon>
        <taxon>Oligohymenophorea</taxon>
        <taxon>Peniculida</taxon>
        <taxon>Parameciidae</taxon>
        <taxon>Paramecium</taxon>
    </lineage>
</organism>
<dbReference type="Proteomes" id="UP000692954">
    <property type="component" value="Unassembled WGS sequence"/>
</dbReference>
<evidence type="ECO:0000313" key="2">
    <source>
        <dbReference type="Proteomes" id="UP000692954"/>
    </source>
</evidence>
<sequence>MSSDYLIDLESSNEYSQNIEENNKKNQQNLSLFRSDSFFIDFEQQSTIIVNPVQEYNKEINNKKVGRKKLDKKIKKQSKDRNLNDYKKNICRNILRHAIKSMINDQDCIAYISELVDDSKQLSIYYNRQLELITGYRVLRDQLIQLKDDDLLVRNRKQAFKQYLLWYLKTKATAMILRGESQNPEEYLRYKNEVLMYYIHQPHEWMSNNPQWLNGSTTTMNRQFQVNSDEEYI</sequence>
<protein>
    <submittedName>
        <fullName evidence="1">Uncharacterized protein</fullName>
    </submittedName>
</protein>
<comment type="caution">
    <text evidence="1">The sequence shown here is derived from an EMBL/GenBank/DDBJ whole genome shotgun (WGS) entry which is preliminary data.</text>
</comment>
<reference evidence="1" key="1">
    <citation type="submission" date="2021-01" db="EMBL/GenBank/DDBJ databases">
        <authorList>
            <consortium name="Genoscope - CEA"/>
            <person name="William W."/>
        </authorList>
    </citation>
    <scope>NUCLEOTIDE SEQUENCE</scope>
</reference>
<accession>A0A8S1JYN3</accession>
<proteinExistence type="predicted"/>
<keyword evidence="2" id="KW-1185">Reference proteome</keyword>
<dbReference type="OrthoDB" id="303555at2759"/>
<dbReference type="EMBL" id="CAJJDN010000002">
    <property type="protein sequence ID" value="CAD8047591.1"/>
    <property type="molecule type" value="Genomic_DNA"/>
</dbReference>
<evidence type="ECO:0000313" key="1">
    <source>
        <dbReference type="EMBL" id="CAD8047591.1"/>
    </source>
</evidence>
<dbReference type="AlphaFoldDB" id="A0A8S1JYN3"/>
<gene>
    <name evidence="1" type="ORF">PSON_ATCC_30995.1.T0020494</name>
</gene>